<dbReference type="InterPro" id="IPR029063">
    <property type="entry name" value="SAM-dependent_MTases_sf"/>
</dbReference>
<dbReference type="PANTHER" id="PTHR43861">
    <property type="entry name" value="TRANS-ACONITATE 2-METHYLTRANSFERASE-RELATED"/>
    <property type="match status" value="1"/>
</dbReference>
<organism evidence="1 2">
    <name type="scientific">Litoribaculum gwangyangense</name>
    <dbReference type="NCBI Taxonomy" id="1130722"/>
    <lineage>
        <taxon>Bacteria</taxon>
        <taxon>Pseudomonadati</taxon>
        <taxon>Bacteroidota</taxon>
        <taxon>Flavobacteriia</taxon>
        <taxon>Flavobacteriales</taxon>
        <taxon>Flavobacteriaceae</taxon>
        <taxon>Litoribaculum</taxon>
    </lineage>
</organism>
<dbReference type="Pfam" id="PF13489">
    <property type="entry name" value="Methyltransf_23"/>
    <property type="match status" value="1"/>
</dbReference>
<comment type="caution">
    <text evidence="1">The sequence shown here is derived from an EMBL/GenBank/DDBJ whole genome shotgun (WGS) entry which is preliminary data.</text>
</comment>
<evidence type="ECO:0008006" key="3">
    <source>
        <dbReference type="Google" id="ProtNLM"/>
    </source>
</evidence>
<sequence length="325" mass="37843">MICKICKYEINPRLLLKSNVNFGDIHRCPKCKITFTYPQPDANTLNDYYNGMYSDLTISFDDKKMKWAQRSMQGYLKVLKKLNVELKQEVTFLDLGGGLGYYTKAAAENNLHSILVEKDPVSVQFAKKHLKLENIIEKDLYEFFNSNDKQYDIVFFRHVIEHVNDPYSIIQGISSLLKTNGILIIETDNNAGIELLIKDGVNKFYVDLYKKSFDNVSFINLLIKRPFAVDPPRHLFGFRMKNLSMLLKSLNLYPKEKIHYRLGHPIYWPNIPSPNIKQIIKSFLKLNLRTCFKLILSYMNFIIRKFLELIGLSSGICIYAQKLSK</sequence>
<evidence type="ECO:0000313" key="2">
    <source>
        <dbReference type="Proteomes" id="UP001501433"/>
    </source>
</evidence>
<dbReference type="Proteomes" id="UP001501433">
    <property type="component" value="Unassembled WGS sequence"/>
</dbReference>
<protein>
    <recommendedName>
        <fullName evidence="3">Class I SAM-dependent methyltransferase</fullName>
    </recommendedName>
</protein>
<dbReference type="EMBL" id="BAABJW010000004">
    <property type="protein sequence ID" value="GAA4815292.1"/>
    <property type="molecule type" value="Genomic_DNA"/>
</dbReference>
<reference evidence="2" key="1">
    <citation type="journal article" date="2019" name="Int. J. Syst. Evol. Microbiol.">
        <title>The Global Catalogue of Microorganisms (GCM) 10K type strain sequencing project: providing services to taxonomists for standard genome sequencing and annotation.</title>
        <authorList>
            <consortium name="The Broad Institute Genomics Platform"/>
            <consortium name="The Broad Institute Genome Sequencing Center for Infectious Disease"/>
            <person name="Wu L."/>
            <person name="Ma J."/>
        </authorList>
    </citation>
    <scope>NUCLEOTIDE SEQUENCE [LARGE SCALE GENOMIC DNA]</scope>
    <source>
        <strain evidence="2">JCM 18325</strain>
    </source>
</reference>
<dbReference type="Gene3D" id="3.40.50.150">
    <property type="entry name" value="Vaccinia Virus protein VP39"/>
    <property type="match status" value="1"/>
</dbReference>
<proteinExistence type="predicted"/>
<keyword evidence="2" id="KW-1185">Reference proteome</keyword>
<evidence type="ECO:0000313" key="1">
    <source>
        <dbReference type="EMBL" id="GAA4815292.1"/>
    </source>
</evidence>
<name>A0ABP9CU76_9FLAO</name>
<dbReference type="CDD" id="cd02440">
    <property type="entry name" value="AdoMet_MTases"/>
    <property type="match status" value="1"/>
</dbReference>
<dbReference type="RefSeq" id="WP_345277248.1">
    <property type="nucleotide sequence ID" value="NZ_BAABJW010000004.1"/>
</dbReference>
<dbReference type="SUPFAM" id="SSF53335">
    <property type="entry name" value="S-adenosyl-L-methionine-dependent methyltransferases"/>
    <property type="match status" value="1"/>
</dbReference>
<gene>
    <name evidence="1" type="ORF">GCM10023330_24160</name>
</gene>
<accession>A0ABP9CU76</accession>